<name>A0A2P2NYG3_RHIMU</name>
<evidence type="ECO:0000313" key="1">
    <source>
        <dbReference type="EMBL" id="MBX47431.1"/>
    </source>
</evidence>
<dbReference type="AlphaFoldDB" id="A0A2P2NYG3"/>
<proteinExistence type="predicted"/>
<accession>A0A2P2NYG3</accession>
<organism evidence="1">
    <name type="scientific">Rhizophora mucronata</name>
    <name type="common">Asiatic mangrove</name>
    <dbReference type="NCBI Taxonomy" id="61149"/>
    <lineage>
        <taxon>Eukaryota</taxon>
        <taxon>Viridiplantae</taxon>
        <taxon>Streptophyta</taxon>
        <taxon>Embryophyta</taxon>
        <taxon>Tracheophyta</taxon>
        <taxon>Spermatophyta</taxon>
        <taxon>Magnoliopsida</taxon>
        <taxon>eudicotyledons</taxon>
        <taxon>Gunneridae</taxon>
        <taxon>Pentapetalae</taxon>
        <taxon>rosids</taxon>
        <taxon>fabids</taxon>
        <taxon>Malpighiales</taxon>
        <taxon>Rhizophoraceae</taxon>
        <taxon>Rhizophora</taxon>
    </lineage>
</organism>
<reference evidence="1" key="1">
    <citation type="submission" date="2018-02" db="EMBL/GenBank/DDBJ databases">
        <title>Rhizophora mucronata_Transcriptome.</title>
        <authorList>
            <person name="Meera S.P."/>
            <person name="Sreeshan A."/>
            <person name="Augustine A."/>
        </authorList>
    </citation>
    <scope>NUCLEOTIDE SEQUENCE</scope>
    <source>
        <tissue evidence="1">Leaf</tissue>
    </source>
</reference>
<sequence length="46" mass="5364">MVLVLEKMKEDKLSGIDQRVQKLNRAFNMKVKNFVGERPSSFSFAF</sequence>
<dbReference type="EMBL" id="GGEC01066947">
    <property type="protein sequence ID" value="MBX47431.1"/>
    <property type="molecule type" value="Transcribed_RNA"/>
</dbReference>
<protein>
    <submittedName>
        <fullName evidence="1">Uncharacterized protein</fullName>
    </submittedName>
</protein>